<feature type="region of interest" description="Disordered" evidence="1">
    <location>
        <begin position="152"/>
        <end position="174"/>
    </location>
</feature>
<sequence>MKSEALDALTTQTMRPKALDAVAAQKEGERSPDKRSPARQQIQVIEEPATASKTFESSAPASDGSVATTDGSTEDTPTTPVPTATTIVSEVAQSVKSAVDTAIAWAETKAESLSAEHDSTGPYASPATCMPSDLDAIASGILPAMPIARQYDGSVDDEKKEAKGTEKSTKTGDG</sequence>
<evidence type="ECO:0000313" key="3">
    <source>
        <dbReference type="Proteomes" id="UP000291422"/>
    </source>
</evidence>
<dbReference type="AlphaFoldDB" id="A0A4Q4NCB5"/>
<evidence type="ECO:0000256" key="1">
    <source>
        <dbReference type="SAM" id="MobiDB-lite"/>
    </source>
</evidence>
<protein>
    <submittedName>
        <fullName evidence="2">Uncharacterized protein</fullName>
    </submittedName>
</protein>
<feature type="compositionally biased region" description="Basic and acidic residues" evidence="1">
    <location>
        <begin position="156"/>
        <end position="174"/>
    </location>
</feature>
<dbReference type="VEuPathDB" id="FungiDB:CC77DRAFT_996071"/>
<dbReference type="EMBL" id="PDXD01000024">
    <property type="protein sequence ID" value="RYN72696.1"/>
    <property type="molecule type" value="Genomic_DNA"/>
</dbReference>
<feature type="region of interest" description="Disordered" evidence="1">
    <location>
        <begin position="1"/>
        <end position="84"/>
    </location>
</feature>
<evidence type="ECO:0000313" key="2">
    <source>
        <dbReference type="EMBL" id="RYN72696.1"/>
    </source>
</evidence>
<organism evidence="2 3">
    <name type="scientific">Alternaria alternata</name>
    <name type="common">Alternaria rot fungus</name>
    <name type="synonym">Torula alternata</name>
    <dbReference type="NCBI Taxonomy" id="5599"/>
    <lineage>
        <taxon>Eukaryota</taxon>
        <taxon>Fungi</taxon>
        <taxon>Dikarya</taxon>
        <taxon>Ascomycota</taxon>
        <taxon>Pezizomycotina</taxon>
        <taxon>Dothideomycetes</taxon>
        <taxon>Pleosporomycetidae</taxon>
        <taxon>Pleosporales</taxon>
        <taxon>Pleosporineae</taxon>
        <taxon>Pleosporaceae</taxon>
        <taxon>Alternaria</taxon>
        <taxon>Alternaria sect. Alternaria</taxon>
        <taxon>Alternaria alternata complex</taxon>
    </lineage>
</organism>
<feature type="compositionally biased region" description="Polar residues" evidence="1">
    <location>
        <begin position="51"/>
        <end position="60"/>
    </location>
</feature>
<feature type="compositionally biased region" description="Basic and acidic residues" evidence="1">
    <location>
        <begin position="26"/>
        <end position="36"/>
    </location>
</feature>
<comment type="caution">
    <text evidence="2">The sequence shown here is derived from an EMBL/GenBank/DDBJ whole genome shotgun (WGS) entry which is preliminary data.</text>
</comment>
<proteinExistence type="predicted"/>
<accession>A0A4Q4NCB5</accession>
<name>A0A4Q4NCB5_ALTAL</name>
<dbReference type="Proteomes" id="UP000291422">
    <property type="component" value="Unassembled WGS sequence"/>
</dbReference>
<reference evidence="3" key="1">
    <citation type="journal article" date="2019" name="bioRxiv">
        <title>Genomics, evolutionary history and diagnostics of the Alternaria alternata species group including apple and Asian pear pathotypes.</title>
        <authorList>
            <person name="Armitage A.D."/>
            <person name="Cockerton H.M."/>
            <person name="Sreenivasaprasad S."/>
            <person name="Woodhall J.W."/>
            <person name="Lane C.R."/>
            <person name="Harrison R.J."/>
            <person name="Clarkson J.P."/>
        </authorList>
    </citation>
    <scope>NUCLEOTIDE SEQUENCE [LARGE SCALE GENOMIC DNA]</scope>
    <source>
        <strain evidence="3">FERA 1177</strain>
    </source>
</reference>
<feature type="compositionally biased region" description="Low complexity" evidence="1">
    <location>
        <begin position="68"/>
        <end position="84"/>
    </location>
</feature>
<gene>
    <name evidence="2" type="ORF">AA0117_g8302</name>
</gene>